<dbReference type="EMBL" id="CAJNDS010002213">
    <property type="protein sequence ID" value="CAE7375988.1"/>
    <property type="molecule type" value="Genomic_DNA"/>
</dbReference>
<dbReference type="AlphaFoldDB" id="A0A812Q5A6"/>
<name>A0A812Q5A6_9DINO</name>
<gene>
    <name evidence="2" type="ORF">SNAT2548_LOCUS20539</name>
</gene>
<protein>
    <submittedName>
        <fullName evidence="2">Uncharacterized protein</fullName>
    </submittedName>
</protein>
<proteinExistence type="predicted"/>
<reference evidence="2" key="1">
    <citation type="submission" date="2021-02" db="EMBL/GenBank/DDBJ databases">
        <authorList>
            <person name="Dougan E. K."/>
            <person name="Rhodes N."/>
            <person name="Thang M."/>
            <person name="Chan C."/>
        </authorList>
    </citation>
    <scope>NUCLEOTIDE SEQUENCE</scope>
</reference>
<dbReference type="Pfam" id="PF14736">
    <property type="entry name" value="N_Asn_amidohyd"/>
    <property type="match status" value="1"/>
</dbReference>
<keyword evidence="3" id="KW-1185">Reference proteome</keyword>
<dbReference type="InterPro" id="IPR026750">
    <property type="entry name" value="NTAN1"/>
</dbReference>
<evidence type="ECO:0000313" key="3">
    <source>
        <dbReference type="Proteomes" id="UP000604046"/>
    </source>
</evidence>
<evidence type="ECO:0000313" key="2">
    <source>
        <dbReference type="EMBL" id="CAE7375988.1"/>
    </source>
</evidence>
<accession>A0A812Q5A6</accession>
<dbReference type="Proteomes" id="UP000604046">
    <property type="component" value="Unassembled WGS sequence"/>
</dbReference>
<sequence length="263" mass="27946">MLRFAGLALAAVAIAIRRDVEIPDWGPLKARWKQLGGAHLSDVVETYKAQTPPPRGDFRKTLRYGRKLRKLTSSLLGWSVIRAVEQGSFTVLWLPDDKAGVLYTVGMGPCIGIAIRTASNGGWAVALAHADSSTDVAEAIRAMTAAVKVLSPDQVMNMSLTLMGGRVSAEGQIKKQFASILEGNLLSEFQEKSEMCTLLGPSAAGMVTGGLVSTSSLSLLNSTGVPVACAEELMQQLNVPDTSTNDILGLGGRVSTHPLPRFQ</sequence>
<feature type="signal peptide" evidence="1">
    <location>
        <begin position="1"/>
        <end position="15"/>
    </location>
</feature>
<evidence type="ECO:0000256" key="1">
    <source>
        <dbReference type="SAM" id="SignalP"/>
    </source>
</evidence>
<feature type="chain" id="PRO_5032896018" evidence="1">
    <location>
        <begin position="16"/>
        <end position="263"/>
    </location>
</feature>
<keyword evidence="1" id="KW-0732">Signal</keyword>
<organism evidence="2 3">
    <name type="scientific">Symbiodinium natans</name>
    <dbReference type="NCBI Taxonomy" id="878477"/>
    <lineage>
        <taxon>Eukaryota</taxon>
        <taxon>Sar</taxon>
        <taxon>Alveolata</taxon>
        <taxon>Dinophyceae</taxon>
        <taxon>Suessiales</taxon>
        <taxon>Symbiodiniaceae</taxon>
        <taxon>Symbiodinium</taxon>
    </lineage>
</organism>
<comment type="caution">
    <text evidence="2">The sequence shown here is derived from an EMBL/GenBank/DDBJ whole genome shotgun (WGS) entry which is preliminary data.</text>
</comment>
<dbReference type="OrthoDB" id="10500846at2759"/>
<dbReference type="GO" id="GO:0008418">
    <property type="term" value="F:protein-N-terminal asparagine amidohydrolase activity"/>
    <property type="evidence" value="ECO:0007669"/>
    <property type="project" value="InterPro"/>
</dbReference>